<sequence>MPVITLMLDAGSGPNVIKGAFIPKNNIVDYNNILKLNGINKYPVYTFGKITLSLFGKEVIFHTDSSKIDYVNGYLDKGCLKMICHFKLRAIFFAANVTY</sequence>
<evidence type="ECO:0000313" key="2">
    <source>
        <dbReference type="Proteomes" id="UP000078541"/>
    </source>
</evidence>
<evidence type="ECO:0000313" key="1">
    <source>
        <dbReference type="EMBL" id="KYN39291.1"/>
    </source>
</evidence>
<accession>A0A151JWX6</accession>
<dbReference type="Proteomes" id="UP000078541">
    <property type="component" value="Unassembled WGS sequence"/>
</dbReference>
<dbReference type="AlphaFoldDB" id="A0A151JWX6"/>
<gene>
    <name evidence="1" type="ORF">ALC56_06332</name>
</gene>
<name>A0A151JWX6_9HYME</name>
<reference evidence="1 2" key="1">
    <citation type="submission" date="2016-03" db="EMBL/GenBank/DDBJ databases">
        <title>Trachymyrmex septentrionalis WGS genome.</title>
        <authorList>
            <person name="Nygaard S."/>
            <person name="Hu H."/>
            <person name="Boomsma J."/>
            <person name="Zhang G."/>
        </authorList>
    </citation>
    <scope>NUCLEOTIDE SEQUENCE [LARGE SCALE GENOMIC DNA]</scope>
    <source>
        <strain evidence="1">Tsep2-gDNA-1</strain>
        <tissue evidence="1">Whole body</tissue>
    </source>
</reference>
<organism evidence="1 2">
    <name type="scientific">Trachymyrmex septentrionalis</name>
    <dbReference type="NCBI Taxonomy" id="34720"/>
    <lineage>
        <taxon>Eukaryota</taxon>
        <taxon>Metazoa</taxon>
        <taxon>Ecdysozoa</taxon>
        <taxon>Arthropoda</taxon>
        <taxon>Hexapoda</taxon>
        <taxon>Insecta</taxon>
        <taxon>Pterygota</taxon>
        <taxon>Neoptera</taxon>
        <taxon>Endopterygota</taxon>
        <taxon>Hymenoptera</taxon>
        <taxon>Apocrita</taxon>
        <taxon>Aculeata</taxon>
        <taxon>Formicoidea</taxon>
        <taxon>Formicidae</taxon>
        <taxon>Myrmicinae</taxon>
        <taxon>Trachymyrmex</taxon>
    </lineage>
</organism>
<keyword evidence="2" id="KW-1185">Reference proteome</keyword>
<protein>
    <recommendedName>
        <fullName evidence="3">Peptidase A2 domain-containing protein</fullName>
    </recommendedName>
</protein>
<proteinExistence type="predicted"/>
<dbReference type="EMBL" id="KQ981616">
    <property type="protein sequence ID" value="KYN39291.1"/>
    <property type="molecule type" value="Genomic_DNA"/>
</dbReference>
<evidence type="ECO:0008006" key="3">
    <source>
        <dbReference type="Google" id="ProtNLM"/>
    </source>
</evidence>